<dbReference type="Proteomes" id="UP000431401">
    <property type="component" value="Unassembled WGS sequence"/>
</dbReference>
<organism evidence="2 3">
    <name type="scientific">Nocardia aurantia</name>
    <dbReference type="NCBI Taxonomy" id="2585199"/>
    <lineage>
        <taxon>Bacteria</taxon>
        <taxon>Bacillati</taxon>
        <taxon>Actinomycetota</taxon>
        <taxon>Actinomycetes</taxon>
        <taxon>Mycobacteriales</taxon>
        <taxon>Nocardiaceae</taxon>
        <taxon>Nocardia</taxon>
    </lineage>
</organism>
<evidence type="ECO:0000313" key="3">
    <source>
        <dbReference type="Proteomes" id="UP000431401"/>
    </source>
</evidence>
<gene>
    <name evidence="2" type="ORF">NRB56_54330</name>
</gene>
<dbReference type="AlphaFoldDB" id="A0A7K0DVN1"/>
<sequence>MTVDTMAVDPAADPGPEASSFRDAKSGCIFHIATVSSRPDLWAGYLDGALRAYRHYGVERALDIEQTRDGLTTSLFCTAVDRTGAVVAGVRLQGPYLEVGEVDSLRPWADQPGGSYLRRVVAERIRSGMVEARGAWVARDHPERGALAAAVSRCIAHGPLLFGVPYGFCTVATFTVERHRCAGGVAMSEVTAVSYPDDRYRTVPVLWDAQSYRSHATASQYALLRAEWRELGLDPGERHIQPGGRS</sequence>
<reference evidence="2 3" key="1">
    <citation type="submission" date="2019-10" db="EMBL/GenBank/DDBJ databases">
        <title>Nocardia macrotermitis sp. nov. and Nocardia aurantia sp. nov., isolated from the gut of fungus growing-termite Macrotermes natalensis.</title>
        <authorList>
            <person name="Benndorf R."/>
            <person name="Schwitalla J."/>
            <person name="Martin K."/>
            <person name="De Beer W."/>
            <person name="Kaster A.-K."/>
            <person name="Vollmers J."/>
            <person name="Poulsen M."/>
            <person name="Beemelmanns C."/>
        </authorList>
    </citation>
    <scope>NUCLEOTIDE SEQUENCE [LARGE SCALE GENOMIC DNA]</scope>
    <source>
        <strain evidence="2 3">RB56</strain>
    </source>
</reference>
<evidence type="ECO:0000313" key="2">
    <source>
        <dbReference type="EMBL" id="MQY29839.1"/>
    </source>
</evidence>
<keyword evidence="3" id="KW-1185">Reference proteome</keyword>
<dbReference type="RefSeq" id="WP_153347025.1">
    <property type="nucleotide sequence ID" value="NZ_WEGI01000012.1"/>
</dbReference>
<evidence type="ECO:0000256" key="1">
    <source>
        <dbReference type="SAM" id="MobiDB-lite"/>
    </source>
</evidence>
<feature type="region of interest" description="Disordered" evidence="1">
    <location>
        <begin position="1"/>
        <end position="20"/>
    </location>
</feature>
<name>A0A7K0DVN1_9NOCA</name>
<comment type="caution">
    <text evidence="2">The sequence shown here is derived from an EMBL/GenBank/DDBJ whole genome shotgun (WGS) entry which is preliminary data.</text>
</comment>
<dbReference type="EMBL" id="WEGI01000012">
    <property type="protein sequence ID" value="MQY29839.1"/>
    <property type="molecule type" value="Genomic_DNA"/>
</dbReference>
<proteinExistence type="predicted"/>
<dbReference type="OrthoDB" id="5175138at2"/>
<evidence type="ECO:0008006" key="4">
    <source>
        <dbReference type="Google" id="ProtNLM"/>
    </source>
</evidence>
<accession>A0A7K0DVN1</accession>
<protein>
    <recommendedName>
        <fullName evidence="4">GNAT family N-acetyltransferase</fullName>
    </recommendedName>
</protein>